<reference evidence="5 6" key="1">
    <citation type="submission" date="2024-01" db="EMBL/GenBank/DDBJ databases">
        <title>The genomes of 5 underutilized Papilionoideae crops provide insights into root nodulation and disease resistanc.</title>
        <authorList>
            <person name="Jiang F."/>
        </authorList>
    </citation>
    <scope>NUCLEOTIDE SEQUENCE [LARGE SCALE GENOMIC DNA]</scope>
    <source>
        <strain evidence="5">DUOXIRENSHENG_FW03</strain>
        <tissue evidence="5">Leaves</tissue>
    </source>
</reference>
<dbReference type="SMART" id="SM00108">
    <property type="entry name" value="B_lectin"/>
    <property type="match status" value="1"/>
</dbReference>
<evidence type="ECO:0000313" key="6">
    <source>
        <dbReference type="Proteomes" id="UP001386955"/>
    </source>
</evidence>
<evidence type="ECO:0000259" key="4">
    <source>
        <dbReference type="PROSITE" id="PS50927"/>
    </source>
</evidence>
<organism evidence="5 6">
    <name type="scientific">Psophocarpus tetragonolobus</name>
    <name type="common">Winged bean</name>
    <name type="synonym">Dolichos tetragonolobus</name>
    <dbReference type="NCBI Taxonomy" id="3891"/>
    <lineage>
        <taxon>Eukaryota</taxon>
        <taxon>Viridiplantae</taxon>
        <taxon>Streptophyta</taxon>
        <taxon>Embryophyta</taxon>
        <taxon>Tracheophyta</taxon>
        <taxon>Spermatophyta</taxon>
        <taxon>Magnoliopsida</taxon>
        <taxon>eudicotyledons</taxon>
        <taxon>Gunneridae</taxon>
        <taxon>Pentapetalae</taxon>
        <taxon>rosids</taxon>
        <taxon>fabids</taxon>
        <taxon>Fabales</taxon>
        <taxon>Fabaceae</taxon>
        <taxon>Papilionoideae</taxon>
        <taxon>50 kb inversion clade</taxon>
        <taxon>NPAAA clade</taxon>
        <taxon>indigoferoid/millettioid clade</taxon>
        <taxon>Phaseoleae</taxon>
        <taxon>Psophocarpus</taxon>
    </lineage>
</organism>
<evidence type="ECO:0000256" key="1">
    <source>
        <dbReference type="ARBA" id="ARBA00022729"/>
    </source>
</evidence>
<dbReference type="Gene3D" id="1.10.510.10">
    <property type="entry name" value="Transferase(Phosphotransferase) domain 1"/>
    <property type="match status" value="1"/>
</dbReference>
<dbReference type="InterPro" id="IPR001480">
    <property type="entry name" value="Bulb-type_lectin_dom"/>
</dbReference>
<name>A0AAN9XRQ7_PSOTE</name>
<evidence type="ECO:0000256" key="2">
    <source>
        <dbReference type="ARBA" id="ARBA00023157"/>
    </source>
</evidence>
<keyword evidence="3" id="KW-0325">Glycoprotein</keyword>
<evidence type="ECO:0000256" key="3">
    <source>
        <dbReference type="ARBA" id="ARBA00023180"/>
    </source>
</evidence>
<dbReference type="SUPFAM" id="SSF51110">
    <property type="entry name" value="alpha-D-mannose-specific plant lectins"/>
    <property type="match status" value="1"/>
</dbReference>
<dbReference type="Pfam" id="PF01453">
    <property type="entry name" value="B_lectin"/>
    <property type="match status" value="1"/>
</dbReference>
<dbReference type="AlphaFoldDB" id="A0AAN9XRQ7"/>
<keyword evidence="1" id="KW-0732">Signal</keyword>
<dbReference type="FunFam" id="2.90.10.10:FF:000034">
    <property type="entry name" value="G-type lectin S-receptor-like serine/threonine-protein kinase CES101 isoform A"/>
    <property type="match status" value="1"/>
</dbReference>
<dbReference type="PANTHER" id="PTHR32444">
    <property type="entry name" value="BULB-TYPE LECTIN DOMAIN-CONTAINING PROTEIN"/>
    <property type="match status" value="1"/>
</dbReference>
<keyword evidence="2" id="KW-1015">Disulfide bond</keyword>
<dbReference type="PANTHER" id="PTHR32444:SF183">
    <property type="entry name" value="APPLE DOMAIN-CONTAINING PROTEIN"/>
    <property type="match status" value="1"/>
</dbReference>
<dbReference type="Proteomes" id="UP001386955">
    <property type="component" value="Unassembled WGS sequence"/>
</dbReference>
<dbReference type="InterPro" id="IPR036426">
    <property type="entry name" value="Bulb-type_lectin_dom_sf"/>
</dbReference>
<sequence length="694" mass="79357">MTTFVIESELDPRKQVISRIIEALSQDTLFCQSQVDAADSCQCPSTSPECVVLWLRYLWLWWSTCVYLIAAYNSMKPGDSLNTKTELCSENSKYCMQFAKMLPARADTSYLRIYLKTTDDWAVWIGNRNQPVDMDSAVLLLDHSGVLKIESKYMESPIILYSSPKPSNNTVATLMDTGNFMLHQLHPDGTKRMLWQSFDYPIDELVPGMKLGIMLEIRVDWERELIIKRRGKLCWRSGALRDNTGIVYNTRYTIVSNDSESSFTIANSNNEQTIWSLLETGQVMNWNGGDVAKANMCFGYNTDNGCQKWDVLPSCRHRGDAFEAKEMYQNQNVQIYELANSALGPTDCLAICWKNCSCDGYQKYYDDGIGCRFVHFNSTEGANFAAGGDQYYILLRHSIHNDQMSFTYGIVEVYYSFSKQFCQGQKRKGIESRMLDSAIKELEDEFKKRQQLTTWELWNQGLTLQLMDVSLSDSCDPEEVKRCIHIGLLCVEHYADDRQTMSNIISLLKNDGAIVVLPRRPAFYLTAKLSSRTEENIFQRPLQVDFKMVFCKHGASHLLLVFRYLGLWLWLSTYFHVIAAFHSLKPGEKLNSTSELCSDNRKYCMGFENINSNIYLPTYCAKSNNFQIVWVANRNQPLEKDSGSVLSLDLSGVLKIESNSYKKSHHPLLFTSTIPQHCDDVVGRRQLCVATTSP</sequence>
<protein>
    <recommendedName>
        <fullName evidence="4">Bulb-type lectin domain-containing protein</fullName>
    </recommendedName>
</protein>
<gene>
    <name evidence="5" type="ORF">VNO78_06665</name>
</gene>
<evidence type="ECO:0000313" key="5">
    <source>
        <dbReference type="EMBL" id="KAK7405398.1"/>
    </source>
</evidence>
<dbReference type="PROSITE" id="PS50927">
    <property type="entry name" value="BULB_LECTIN"/>
    <property type="match status" value="2"/>
</dbReference>
<comment type="caution">
    <text evidence="5">The sequence shown here is derived from an EMBL/GenBank/DDBJ whole genome shotgun (WGS) entry which is preliminary data.</text>
</comment>
<feature type="domain" description="Bulb-type lectin" evidence="4">
    <location>
        <begin position="72"/>
        <end position="195"/>
    </location>
</feature>
<proteinExistence type="predicted"/>
<feature type="domain" description="Bulb-type lectin" evidence="4">
    <location>
        <begin position="581"/>
        <end position="694"/>
    </location>
</feature>
<accession>A0AAN9XRQ7</accession>
<keyword evidence="6" id="KW-1185">Reference proteome</keyword>
<dbReference type="EMBL" id="JAYMYS010000002">
    <property type="protein sequence ID" value="KAK7405398.1"/>
    <property type="molecule type" value="Genomic_DNA"/>
</dbReference>
<dbReference type="Gene3D" id="2.90.10.10">
    <property type="entry name" value="Bulb-type lectin domain"/>
    <property type="match status" value="1"/>
</dbReference>